<dbReference type="EMBL" id="PDLN01000024">
    <property type="protein sequence ID" value="RDW56801.1"/>
    <property type="molecule type" value="Genomic_DNA"/>
</dbReference>
<gene>
    <name evidence="2" type="ORF">BP5796_12868</name>
</gene>
<reference evidence="2 3" key="1">
    <citation type="journal article" date="2018" name="IMA Fungus">
        <title>IMA Genome-F 9: Draft genome sequence of Annulohypoxylon stygium, Aspergillus mulundensis, Berkeleyomyces basicola (syn. Thielaviopsis basicola), Ceratocystis smalleyi, two Cercospora beticola strains, Coleophoma cylindrospora, Fusarium fracticaudum, Phialophora cf. hyalina, and Morchella septimelata.</title>
        <authorList>
            <person name="Wingfield B.D."/>
            <person name="Bills G.F."/>
            <person name="Dong Y."/>
            <person name="Huang W."/>
            <person name="Nel W.J."/>
            <person name="Swalarsk-Parry B.S."/>
            <person name="Vaghefi N."/>
            <person name="Wilken P.M."/>
            <person name="An Z."/>
            <person name="de Beer Z.W."/>
            <person name="De Vos L."/>
            <person name="Chen L."/>
            <person name="Duong T.A."/>
            <person name="Gao Y."/>
            <person name="Hammerbacher A."/>
            <person name="Kikkert J.R."/>
            <person name="Li Y."/>
            <person name="Li H."/>
            <person name="Li K."/>
            <person name="Li Q."/>
            <person name="Liu X."/>
            <person name="Ma X."/>
            <person name="Naidoo K."/>
            <person name="Pethybridge S.J."/>
            <person name="Sun J."/>
            <person name="Steenkamp E.T."/>
            <person name="van der Nest M.A."/>
            <person name="van Wyk S."/>
            <person name="Wingfield M.J."/>
            <person name="Xiong C."/>
            <person name="Yue Q."/>
            <person name="Zhang X."/>
        </authorList>
    </citation>
    <scope>NUCLEOTIDE SEQUENCE [LARGE SCALE GENOMIC DNA]</scope>
    <source>
        <strain evidence="2 3">BP5796</strain>
    </source>
</reference>
<dbReference type="PANTHER" id="PTHR35040:SF9">
    <property type="entry name" value="4-LIKE CELL SURFACE PROTEIN, PUTATIVE (AFU_ORTHOLOGUE AFUA_4G14080)-RELATED"/>
    <property type="match status" value="1"/>
</dbReference>
<proteinExistence type="predicted"/>
<dbReference type="Proteomes" id="UP000256328">
    <property type="component" value="Unassembled WGS sequence"/>
</dbReference>
<dbReference type="AlphaFoldDB" id="A0A3D8Q4P8"/>
<protein>
    <recommendedName>
        <fullName evidence="4">Spherulin 4-like cell surface protein</fullName>
    </recommendedName>
</protein>
<dbReference type="PANTHER" id="PTHR35040">
    <property type="match status" value="1"/>
</dbReference>
<evidence type="ECO:0000313" key="3">
    <source>
        <dbReference type="Proteomes" id="UP000256328"/>
    </source>
</evidence>
<comment type="caution">
    <text evidence="2">The sequence shown here is derived from an EMBL/GenBank/DDBJ whole genome shotgun (WGS) entry which is preliminary data.</text>
</comment>
<dbReference type="InterPro" id="IPR021986">
    <property type="entry name" value="Spherulin4"/>
</dbReference>
<accession>A0A3D8Q4P8</accession>
<organism evidence="2 3">
    <name type="scientific">Coleophoma crateriformis</name>
    <dbReference type="NCBI Taxonomy" id="565419"/>
    <lineage>
        <taxon>Eukaryota</taxon>
        <taxon>Fungi</taxon>
        <taxon>Dikarya</taxon>
        <taxon>Ascomycota</taxon>
        <taxon>Pezizomycotina</taxon>
        <taxon>Leotiomycetes</taxon>
        <taxon>Helotiales</taxon>
        <taxon>Dermateaceae</taxon>
        <taxon>Coleophoma</taxon>
    </lineage>
</organism>
<name>A0A3D8Q4P8_9HELO</name>
<keyword evidence="3" id="KW-1185">Reference proteome</keyword>
<evidence type="ECO:0008006" key="4">
    <source>
        <dbReference type="Google" id="ProtNLM"/>
    </source>
</evidence>
<feature type="region of interest" description="Disordered" evidence="1">
    <location>
        <begin position="248"/>
        <end position="280"/>
    </location>
</feature>
<evidence type="ECO:0000256" key="1">
    <source>
        <dbReference type="SAM" id="MobiDB-lite"/>
    </source>
</evidence>
<dbReference type="Pfam" id="PF12138">
    <property type="entry name" value="Spherulin4"/>
    <property type="match status" value="1"/>
</dbReference>
<sequence length="314" mass="33500">MSIPSVLVPLYTYPTLNAWAPLTSCAAQNPSVSFTVVINPDDGPGASNIPNDDYVASISDLNTNENIKLLGYITTAYGSHALADCLGEVATYANWASYTQADIHIDGIFFDQTPSQYSETHYQYLSNLSSSAKATFVESPSLETFNPGTNSDSQLWPLSDDINSIETGDIGYAYTLLNNIPPSERLKQSAIINNYSGSAVDQEILLKNFVAAGIGGIFITTAPPGYHTFSHLWTDFCTSLANLTGDASRPAAATTTSPSARTTSAPRPASGSHSGTTTSAVAKTTATNSATVFFRTRPSLYTCIYFIMYLAAVI</sequence>
<dbReference type="OrthoDB" id="5342184at2759"/>
<evidence type="ECO:0000313" key="2">
    <source>
        <dbReference type="EMBL" id="RDW56801.1"/>
    </source>
</evidence>